<dbReference type="SMART" id="SM01266">
    <property type="entry name" value="Mac"/>
    <property type="match status" value="1"/>
</dbReference>
<dbReference type="InterPro" id="IPR024688">
    <property type="entry name" value="Mac_dom"/>
</dbReference>
<comment type="similarity">
    <text evidence="1">Belongs to the transferase hexapeptide repeat family.</text>
</comment>
<dbReference type="PANTHER" id="PTHR23416:SF23">
    <property type="entry name" value="ACETYLTRANSFERASE C18B11.09C-RELATED"/>
    <property type="match status" value="1"/>
</dbReference>
<dbReference type="InterPro" id="IPR001451">
    <property type="entry name" value="Hexapep"/>
</dbReference>
<protein>
    <submittedName>
        <fullName evidence="4">Putative O-acetyl transferase</fullName>
    </submittedName>
</protein>
<sequence length="216" mass="23278">MSTSSAPDTTEFERMLRCESYHAGDPYIRKVADEQAVRLDEINAEADVARRSALLKDFFKVEGDEAEKKKARVVIVPPFFCEYVSVLCELYDGIDEVVTLQGFNITVGGDLFIHKGCTILDVGPVRIGARTLIGPNVQIYTPTHPLSPEERNGLDGPEASKPITIGKDCWVGGGTIILPGVNIGDGVTIGAGSVVTKDVESRTVVAGNPARFIKSI</sequence>
<dbReference type="InterPro" id="IPR011004">
    <property type="entry name" value="Trimer_LpxA-like_sf"/>
</dbReference>
<dbReference type="GO" id="GO:0016407">
    <property type="term" value="F:acetyltransferase activity"/>
    <property type="evidence" value="ECO:0007669"/>
    <property type="project" value="InterPro"/>
</dbReference>
<dbReference type="PANTHER" id="PTHR23416">
    <property type="entry name" value="SIALIC ACID SYNTHASE-RELATED"/>
    <property type="match status" value="1"/>
</dbReference>
<dbReference type="SUPFAM" id="SSF51161">
    <property type="entry name" value="Trimeric LpxA-like enzymes"/>
    <property type="match status" value="1"/>
</dbReference>
<organism evidence="4 5">
    <name type="scientific">Pleurotus ostreatus</name>
    <name type="common">Oyster mushroom</name>
    <name type="synonym">White-rot fungus</name>
    <dbReference type="NCBI Taxonomy" id="5322"/>
    <lineage>
        <taxon>Eukaryota</taxon>
        <taxon>Fungi</taxon>
        <taxon>Dikarya</taxon>
        <taxon>Basidiomycota</taxon>
        <taxon>Agaricomycotina</taxon>
        <taxon>Agaricomycetes</taxon>
        <taxon>Agaricomycetidae</taxon>
        <taxon>Agaricales</taxon>
        <taxon>Pleurotineae</taxon>
        <taxon>Pleurotaceae</taxon>
        <taxon>Pleurotus</taxon>
    </lineage>
</organism>
<evidence type="ECO:0000313" key="5">
    <source>
        <dbReference type="Proteomes" id="UP000623687"/>
    </source>
</evidence>
<accession>A0A8H6ZWY4</accession>
<dbReference type="EMBL" id="JACETU010000004">
    <property type="protein sequence ID" value="KAF7431105.1"/>
    <property type="molecule type" value="Genomic_DNA"/>
</dbReference>
<dbReference type="AlphaFoldDB" id="A0A8H6ZWY4"/>
<dbReference type="GeneID" id="59376643"/>
<dbReference type="OrthoDB" id="25818at2759"/>
<feature type="domain" description="Maltose/galactoside acetyltransferase" evidence="3">
    <location>
        <begin position="12"/>
        <end position="64"/>
    </location>
</feature>
<dbReference type="Pfam" id="PF00132">
    <property type="entry name" value="Hexapep"/>
    <property type="match status" value="1"/>
</dbReference>
<dbReference type="InterPro" id="IPR018357">
    <property type="entry name" value="Hexapep_transf_CS"/>
</dbReference>
<dbReference type="VEuPathDB" id="FungiDB:PC9H_006825"/>
<dbReference type="PROSITE" id="PS00101">
    <property type="entry name" value="HEXAPEP_TRANSFERASES"/>
    <property type="match status" value="1"/>
</dbReference>
<evidence type="ECO:0000259" key="3">
    <source>
        <dbReference type="SMART" id="SM01266"/>
    </source>
</evidence>
<proteinExistence type="inferred from homology"/>
<dbReference type="GO" id="GO:0008374">
    <property type="term" value="F:O-acyltransferase activity"/>
    <property type="evidence" value="ECO:0007669"/>
    <property type="project" value="TreeGrafter"/>
</dbReference>
<name>A0A8H6ZWY4_PLEOS</name>
<evidence type="ECO:0000256" key="2">
    <source>
        <dbReference type="ARBA" id="ARBA00022679"/>
    </source>
</evidence>
<dbReference type="RefSeq" id="XP_036632383.1">
    <property type="nucleotide sequence ID" value="XM_036776364.1"/>
</dbReference>
<evidence type="ECO:0000256" key="1">
    <source>
        <dbReference type="ARBA" id="ARBA00007274"/>
    </source>
</evidence>
<dbReference type="Proteomes" id="UP000623687">
    <property type="component" value="Unassembled WGS sequence"/>
</dbReference>
<gene>
    <name evidence="4" type="primary">CAS9</name>
    <name evidence="4" type="ORF">PC9H_006825</name>
</gene>
<reference evidence="4" key="1">
    <citation type="submission" date="2019-07" db="EMBL/GenBank/DDBJ databases">
        <authorList>
            <person name="Palmer J.M."/>
        </authorList>
    </citation>
    <scope>NUCLEOTIDE SEQUENCE</scope>
    <source>
        <strain evidence="4">PC9</strain>
    </source>
</reference>
<dbReference type="Gene3D" id="2.160.10.10">
    <property type="entry name" value="Hexapeptide repeat proteins"/>
    <property type="match status" value="1"/>
</dbReference>
<keyword evidence="5" id="KW-1185">Reference proteome</keyword>
<dbReference type="CDD" id="cd03357">
    <property type="entry name" value="LbH_MAT_GAT"/>
    <property type="match status" value="1"/>
</dbReference>
<keyword evidence="2 4" id="KW-0808">Transferase</keyword>
<dbReference type="InterPro" id="IPR051159">
    <property type="entry name" value="Hexapeptide_acetyltransf"/>
</dbReference>
<evidence type="ECO:0000313" key="4">
    <source>
        <dbReference type="EMBL" id="KAF7431105.1"/>
    </source>
</evidence>
<comment type="caution">
    <text evidence="4">The sequence shown here is derived from an EMBL/GenBank/DDBJ whole genome shotgun (WGS) entry which is preliminary data.</text>
</comment>